<dbReference type="Gene3D" id="3.30.40.10">
    <property type="entry name" value="Zinc/RING finger domain, C3HC4 (zinc finger)"/>
    <property type="match status" value="1"/>
</dbReference>
<dbReference type="PROSITE" id="PS00518">
    <property type="entry name" value="ZF_RING_1"/>
    <property type="match status" value="1"/>
</dbReference>
<evidence type="ECO:0000256" key="1">
    <source>
        <dbReference type="ARBA" id="ARBA00022723"/>
    </source>
</evidence>
<dbReference type="GO" id="GO:0006511">
    <property type="term" value="P:ubiquitin-dependent protein catabolic process"/>
    <property type="evidence" value="ECO:0007669"/>
    <property type="project" value="TreeGrafter"/>
</dbReference>
<dbReference type="PANTHER" id="PTHR47094:SF1">
    <property type="entry name" value="RING-TYPE E3 UBIQUITIN TRANSFERASE"/>
    <property type="match status" value="1"/>
</dbReference>
<dbReference type="InterPro" id="IPR017907">
    <property type="entry name" value="Znf_RING_CS"/>
</dbReference>
<name>A0AAF0ERP0_9BASI</name>
<feature type="region of interest" description="Disordered" evidence="5">
    <location>
        <begin position="38"/>
        <end position="101"/>
    </location>
</feature>
<keyword evidence="1" id="KW-0479">Metal-binding</keyword>
<accession>A0AAF0ERP0</accession>
<reference evidence="7" key="1">
    <citation type="submission" date="2023-03" db="EMBL/GenBank/DDBJ databases">
        <title>Mating type loci evolution in Malassezia.</title>
        <authorList>
            <person name="Coelho M.A."/>
        </authorList>
    </citation>
    <scope>NUCLEOTIDE SEQUENCE</scope>
    <source>
        <strain evidence="7">CBS 11721</strain>
    </source>
</reference>
<proteinExistence type="predicted"/>
<keyword evidence="3" id="KW-0862">Zinc</keyword>
<feature type="domain" description="RING-type" evidence="6">
    <location>
        <begin position="140"/>
        <end position="164"/>
    </location>
</feature>
<protein>
    <submittedName>
        <fullName evidence="7">RING-type E3 ubiquitin transferase</fullName>
        <ecNumber evidence="7">2.3.2.27</ecNumber>
    </submittedName>
</protein>
<dbReference type="InterPro" id="IPR001841">
    <property type="entry name" value="Znf_RING"/>
</dbReference>
<dbReference type="Pfam" id="PF13923">
    <property type="entry name" value="zf-C3HC4_2"/>
    <property type="match status" value="1"/>
</dbReference>
<dbReference type="InterPro" id="IPR013083">
    <property type="entry name" value="Znf_RING/FYVE/PHD"/>
</dbReference>
<sequence>MTNGGEEFVYVSDDEDDGVIIVVSDDDADEIEELAFVSAPPRRSSATSSLDATATATSTATPIPTSSTTTAPTATPTSISTGTTPATAVTTPNAQQKAPTLTAEEIRRQKVQAAREAMQRAKTTRARVTPKDTLLSTYACPICLSPPKNICVTPCGHVFCGQCIYDALESQNKGSEWTEFDWLGAMGAPTQHSSYGSTPFTPFGSSAAMALATAAGVDAAPARQAFNQLVTQRRTANTALSANRLRAANGSARLRGHCPVCRSAINGGFTGPARKGIMGLEIKVGTPATDAEAEAETRAAENAGAPARPRKRRHS</sequence>
<evidence type="ECO:0000313" key="7">
    <source>
        <dbReference type="EMBL" id="WFD35688.1"/>
    </source>
</evidence>
<keyword evidence="8" id="KW-1185">Reference proteome</keyword>
<dbReference type="GO" id="GO:0008270">
    <property type="term" value="F:zinc ion binding"/>
    <property type="evidence" value="ECO:0007669"/>
    <property type="project" value="UniProtKB-KW"/>
</dbReference>
<evidence type="ECO:0000313" key="8">
    <source>
        <dbReference type="Proteomes" id="UP001219933"/>
    </source>
</evidence>
<dbReference type="InterPro" id="IPR049627">
    <property type="entry name" value="SLX8"/>
</dbReference>
<dbReference type="SMART" id="SM00184">
    <property type="entry name" value="RING"/>
    <property type="match status" value="1"/>
</dbReference>
<organism evidence="7 8">
    <name type="scientific">Malassezia cuniculi</name>
    <dbReference type="NCBI Taxonomy" id="948313"/>
    <lineage>
        <taxon>Eukaryota</taxon>
        <taxon>Fungi</taxon>
        <taxon>Dikarya</taxon>
        <taxon>Basidiomycota</taxon>
        <taxon>Ustilaginomycotina</taxon>
        <taxon>Malasseziomycetes</taxon>
        <taxon>Malasseziales</taxon>
        <taxon>Malasseziaceae</taxon>
        <taxon>Malassezia</taxon>
    </lineage>
</organism>
<dbReference type="GO" id="GO:0061630">
    <property type="term" value="F:ubiquitin protein ligase activity"/>
    <property type="evidence" value="ECO:0007669"/>
    <property type="project" value="UniProtKB-EC"/>
</dbReference>
<keyword evidence="2 4" id="KW-0863">Zinc-finger</keyword>
<dbReference type="GO" id="GO:0032183">
    <property type="term" value="F:SUMO binding"/>
    <property type="evidence" value="ECO:0007669"/>
    <property type="project" value="TreeGrafter"/>
</dbReference>
<evidence type="ECO:0000256" key="2">
    <source>
        <dbReference type="ARBA" id="ARBA00022771"/>
    </source>
</evidence>
<dbReference type="SUPFAM" id="SSF57850">
    <property type="entry name" value="RING/U-box"/>
    <property type="match status" value="1"/>
</dbReference>
<feature type="compositionally biased region" description="Low complexity" evidence="5">
    <location>
        <begin position="38"/>
        <end position="92"/>
    </location>
</feature>
<gene>
    <name evidence="7" type="ORF">MCUN1_002549</name>
</gene>
<dbReference type="PANTHER" id="PTHR47094">
    <property type="entry name" value="ELFLESS, ISOFORM B"/>
    <property type="match status" value="1"/>
</dbReference>
<evidence type="ECO:0000259" key="6">
    <source>
        <dbReference type="PROSITE" id="PS50089"/>
    </source>
</evidence>
<dbReference type="EC" id="2.3.2.27" evidence="7"/>
<dbReference type="EMBL" id="CP119879">
    <property type="protein sequence ID" value="WFD35688.1"/>
    <property type="molecule type" value="Genomic_DNA"/>
</dbReference>
<evidence type="ECO:0000256" key="3">
    <source>
        <dbReference type="ARBA" id="ARBA00022833"/>
    </source>
</evidence>
<dbReference type="PROSITE" id="PS50089">
    <property type="entry name" value="ZF_RING_2"/>
    <property type="match status" value="1"/>
</dbReference>
<keyword evidence="7" id="KW-0808">Transferase</keyword>
<dbReference type="GO" id="GO:0033768">
    <property type="term" value="C:SUMO-targeted ubiquitin ligase complex"/>
    <property type="evidence" value="ECO:0007669"/>
    <property type="project" value="TreeGrafter"/>
</dbReference>
<dbReference type="GO" id="GO:0140082">
    <property type="term" value="F:SUMO-ubiquitin ligase activity"/>
    <property type="evidence" value="ECO:0007669"/>
    <property type="project" value="TreeGrafter"/>
</dbReference>
<keyword evidence="7" id="KW-0012">Acyltransferase</keyword>
<evidence type="ECO:0000256" key="4">
    <source>
        <dbReference type="PROSITE-ProRule" id="PRU00175"/>
    </source>
</evidence>
<dbReference type="AlphaFoldDB" id="A0AAF0ERP0"/>
<feature type="region of interest" description="Disordered" evidence="5">
    <location>
        <begin position="287"/>
        <end position="315"/>
    </location>
</feature>
<dbReference type="Proteomes" id="UP001219933">
    <property type="component" value="Chromosome 3"/>
</dbReference>
<evidence type="ECO:0000256" key="5">
    <source>
        <dbReference type="SAM" id="MobiDB-lite"/>
    </source>
</evidence>